<feature type="transmembrane region" description="Helical" evidence="1">
    <location>
        <begin position="21"/>
        <end position="42"/>
    </location>
</feature>
<dbReference type="AlphaFoldDB" id="A0A0F9R1G2"/>
<sequence>MMKNKVKDKKIVKKFNILYSKLFIFLAVVLMLSVGVLGFFLFSYDKDVTYQVVGSKGNLLVLVDLTDQVFNVSESLSTTQSLNLVNQNGVTNMSYVIDVNVTNLDPGNCTINGDVNFELRKDAVLIPNNTNFTMDAGLNNFNLTAIAINNRICPQNITTSLLFFEL</sequence>
<protein>
    <submittedName>
        <fullName evidence="2">Uncharacterized protein</fullName>
    </submittedName>
</protein>
<organism evidence="2">
    <name type="scientific">marine sediment metagenome</name>
    <dbReference type="NCBI Taxonomy" id="412755"/>
    <lineage>
        <taxon>unclassified sequences</taxon>
        <taxon>metagenomes</taxon>
        <taxon>ecological metagenomes</taxon>
    </lineage>
</organism>
<name>A0A0F9R1G2_9ZZZZ</name>
<evidence type="ECO:0000256" key="1">
    <source>
        <dbReference type="SAM" id="Phobius"/>
    </source>
</evidence>
<evidence type="ECO:0000313" key="2">
    <source>
        <dbReference type="EMBL" id="KKN50450.1"/>
    </source>
</evidence>
<accession>A0A0F9R1G2</accession>
<keyword evidence="1" id="KW-1133">Transmembrane helix</keyword>
<keyword evidence="1" id="KW-0812">Transmembrane</keyword>
<comment type="caution">
    <text evidence="2">The sequence shown here is derived from an EMBL/GenBank/DDBJ whole genome shotgun (WGS) entry which is preliminary data.</text>
</comment>
<dbReference type="EMBL" id="LAZR01001113">
    <property type="protein sequence ID" value="KKN50450.1"/>
    <property type="molecule type" value="Genomic_DNA"/>
</dbReference>
<keyword evidence="1" id="KW-0472">Membrane</keyword>
<proteinExistence type="predicted"/>
<reference evidence="2" key="1">
    <citation type="journal article" date="2015" name="Nature">
        <title>Complex archaea that bridge the gap between prokaryotes and eukaryotes.</title>
        <authorList>
            <person name="Spang A."/>
            <person name="Saw J.H."/>
            <person name="Jorgensen S.L."/>
            <person name="Zaremba-Niedzwiedzka K."/>
            <person name="Martijn J."/>
            <person name="Lind A.E."/>
            <person name="van Eijk R."/>
            <person name="Schleper C."/>
            <person name="Guy L."/>
            <person name="Ettema T.J."/>
        </authorList>
    </citation>
    <scope>NUCLEOTIDE SEQUENCE</scope>
</reference>
<gene>
    <name evidence="2" type="ORF">LCGC14_0632810</name>
</gene>